<keyword evidence="2" id="KW-0472">Membrane</keyword>
<feature type="compositionally biased region" description="Polar residues" evidence="1">
    <location>
        <begin position="200"/>
        <end position="213"/>
    </location>
</feature>
<evidence type="ECO:0000256" key="1">
    <source>
        <dbReference type="SAM" id="MobiDB-lite"/>
    </source>
</evidence>
<organism evidence="3 4">
    <name type="scientific">Candidatus Berkelbacteria bacterium CG10_big_fil_rev_8_21_14_0_10_43_14</name>
    <dbReference type="NCBI Taxonomy" id="1974515"/>
    <lineage>
        <taxon>Bacteria</taxon>
        <taxon>Candidatus Berkelbacteria</taxon>
    </lineage>
</organism>
<feature type="region of interest" description="Disordered" evidence="1">
    <location>
        <begin position="200"/>
        <end position="236"/>
    </location>
</feature>
<dbReference type="Proteomes" id="UP000231162">
    <property type="component" value="Unassembled WGS sequence"/>
</dbReference>
<evidence type="ECO:0000256" key="2">
    <source>
        <dbReference type="SAM" id="Phobius"/>
    </source>
</evidence>
<sequence length="236" mass="25004">MTDDISAPSVSPYQNAGAHSEQEAFVKHINDKESDGSVDPLGIIFAGAVVAVVVIEFFVSLMLTGGAQTKIDSATREIDNQNKILQSPDLQKTQKYATDLAVGIKSYNTLKQTDRDYDPVFSEIKKRVVKNTRLKAFSLDEKGVVKMDAEAIGFADVAGFLASFKNATPQVFTNVELASLTFSDKTKTFSVTAKYTPVQKQQATGAGSSGTTMSPSAIGTPAGSPAGATALPTTQP</sequence>
<proteinExistence type="predicted"/>
<keyword evidence="2" id="KW-0812">Transmembrane</keyword>
<gene>
    <name evidence="3" type="ORF">COT79_00650</name>
</gene>
<evidence type="ECO:0000313" key="3">
    <source>
        <dbReference type="EMBL" id="PIS07189.1"/>
    </source>
</evidence>
<dbReference type="EMBL" id="PEZX01000012">
    <property type="protein sequence ID" value="PIS07189.1"/>
    <property type="molecule type" value="Genomic_DNA"/>
</dbReference>
<name>A0A2M6R9J8_9BACT</name>
<evidence type="ECO:0000313" key="4">
    <source>
        <dbReference type="Proteomes" id="UP000231162"/>
    </source>
</evidence>
<reference evidence="4" key="1">
    <citation type="submission" date="2017-09" db="EMBL/GenBank/DDBJ databases">
        <title>Depth-based differentiation of microbial function through sediment-hosted aquifers and enrichment of novel symbionts in the deep terrestrial subsurface.</title>
        <authorList>
            <person name="Probst A.J."/>
            <person name="Ladd B."/>
            <person name="Jarett J.K."/>
            <person name="Geller-Mcgrath D.E."/>
            <person name="Sieber C.M.K."/>
            <person name="Emerson J.B."/>
            <person name="Anantharaman K."/>
            <person name="Thomas B.C."/>
            <person name="Malmstrom R."/>
            <person name="Stieglmeier M."/>
            <person name="Klingl A."/>
            <person name="Woyke T."/>
            <person name="Ryan C.M."/>
            <person name="Banfield J.F."/>
        </authorList>
    </citation>
    <scope>NUCLEOTIDE SEQUENCE [LARGE SCALE GENOMIC DNA]</scope>
</reference>
<feature type="compositionally biased region" description="Low complexity" evidence="1">
    <location>
        <begin position="214"/>
        <end position="236"/>
    </location>
</feature>
<keyword evidence="2" id="KW-1133">Transmembrane helix</keyword>
<protein>
    <submittedName>
        <fullName evidence="3">Uncharacterized protein</fullName>
    </submittedName>
</protein>
<feature type="transmembrane region" description="Helical" evidence="2">
    <location>
        <begin position="41"/>
        <end position="63"/>
    </location>
</feature>
<accession>A0A2M6R9J8</accession>
<dbReference type="AlphaFoldDB" id="A0A2M6R9J8"/>
<comment type="caution">
    <text evidence="3">The sequence shown here is derived from an EMBL/GenBank/DDBJ whole genome shotgun (WGS) entry which is preliminary data.</text>
</comment>